<dbReference type="InterPro" id="IPR025251">
    <property type="entry name" value="DUF4213"/>
</dbReference>
<keyword evidence="4" id="KW-1185">Reference proteome</keyword>
<accession>A0A3S2Z5N3</accession>
<dbReference type="EMBL" id="SADE01000003">
    <property type="protein sequence ID" value="RVU34660.1"/>
    <property type="molecule type" value="Genomic_DNA"/>
</dbReference>
<dbReference type="Proteomes" id="UP000287447">
    <property type="component" value="Unassembled WGS sequence"/>
</dbReference>
<evidence type="ECO:0000259" key="1">
    <source>
        <dbReference type="Pfam" id="PF04016"/>
    </source>
</evidence>
<dbReference type="Gene3D" id="3.30.390.100">
    <property type="match status" value="1"/>
</dbReference>
<dbReference type="RefSeq" id="WP_127766693.1">
    <property type="nucleotide sequence ID" value="NZ_SADE01000003.1"/>
</dbReference>
<evidence type="ECO:0008006" key="5">
    <source>
        <dbReference type="Google" id="ProtNLM"/>
    </source>
</evidence>
<name>A0A3S2Z5N3_9PROT</name>
<dbReference type="SUPFAM" id="SSF159713">
    <property type="entry name" value="Dhaf3308-like"/>
    <property type="match status" value="1"/>
</dbReference>
<dbReference type="InterPro" id="IPR007161">
    <property type="entry name" value="DUF364"/>
</dbReference>
<dbReference type="Pfam" id="PF13938">
    <property type="entry name" value="DUF4213"/>
    <property type="match status" value="1"/>
</dbReference>
<evidence type="ECO:0000313" key="3">
    <source>
        <dbReference type="EMBL" id="RVU34660.1"/>
    </source>
</evidence>
<comment type="caution">
    <text evidence="3">The sequence shown here is derived from an EMBL/GenBank/DDBJ whole genome shotgun (WGS) entry which is preliminary data.</text>
</comment>
<evidence type="ECO:0000313" key="4">
    <source>
        <dbReference type="Proteomes" id="UP000287447"/>
    </source>
</evidence>
<organism evidence="3 4">
    <name type="scientific">Hwanghaeella grinnelliae</name>
    <dbReference type="NCBI Taxonomy" id="2500179"/>
    <lineage>
        <taxon>Bacteria</taxon>
        <taxon>Pseudomonadati</taxon>
        <taxon>Pseudomonadota</taxon>
        <taxon>Alphaproteobacteria</taxon>
        <taxon>Rhodospirillales</taxon>
        <taxon>Rhodospirillaceae</taxon>
        <taxon>Hwanghaeella</taxon>
    </lineage>
</organism>
<proteinExistence type="predicted"/>
<evidence type="ECO:0000259" key="2">
    <source>
        <dbReference type="Pfam" id="PF13938"/>
    </source>
</evidence>
<gene>
    <name evidence="3" type="ORF">EOI86_17535</name>
</gene>
<protein>
    <recommendedName>
        <fullName evidence="5">DUF364 domain-containing protein</fullName>
    </recommendedName>
</protein>
<feature type="domain" description="Putative heavy-metal chelation" evidence="1">
    <location>
        <begin position="106"/>
        <end position="230"/>
    </location>
</feature>
<dbReference type="Gene3D" id="3.40.50.11590">
    <property type="match status" value="1"/>
</dbReference>
<sequence length="240" mass="25405">MNQQELVASLIPNRAPEPATRVVIGVNWTLVDSATGTGLVHTPVKSQQGCVPIPEAGTLTGRPLRELMDLTTDPNPIARAVGFAALNAYWNRRDMTGVSANGLDLVEDRGHKTVIIGRFPRLDQRVPGAAVIERNPGPNDFPEEAAKTLIPGAEFLVITASTLSNGALAGLLALRRNAFTILVGPGTPLSPALFDKGIDVLAGLRVDDPEQAARAVMEGGAEKAIRPSGQMISLTRNQRA</sequence>
<dbReference type="Pfam" id="PF04016">
    <property type="entry name" value="DUF364"/>
    <property type="match status" value="1"/>
</dbReference>
<reference evidence="4" key="1">
    <citation type="submission" date="2019-01" db="EMBL/GenBank/DDBJ databases">
        <title>Gri0909 isolated from a small marine red alga.</title>
        <authorList>
            <person name="Kim J."/>
            <person name="Jeong S.E."/>
            <person name="Jeon C.O."/>
        </authorList>
    </citation>
    <scope>NUCLEOTIDE SEQUENCE [LARGE SCALE GENOMIC DNA]</scope>
    <source>
        <strain evidence="4">Gri0909</strain>
    </source>
</reference>
<feature type="domain" description="DUF4213" evidence="2">
    <location>
        <begin position="20"/>
        <end position="89"/>
    </location>
</feature>
<dbReference type="AlphaFoldDB" id="A0A3S2Z5N3"/>
<dbReference type="OrthoDB" id="5918880at2"/>